<protein>
    <submittedName>
        <fullName evidence="2">Uncharacterized protein</fullName>
    </submittedName>
</protein>
<organism evidence="2 3">
    <name type="scientific">Mytilus coruscus</name>
    <name type="common">Sea mussel</name>
    <dbReference type="NCBI Taxonomy" id="42192"/>
    <lineage>
        <taxon>Eukaryota</taxon>
        <taxon>Metazoa</taxon>
        <taxon>Spiralia</taxon>
        <taxon>Lophotrochozoa</taxon>
        <taxon>Mollusca</taxon>
        <taxon>Bivalvia</taxon>
        <taxon>Autobranchia</taxon>
        <taxon>Pteriomorphia</taxon>
        <taxon>Mytilida</taxon>
        <taxon>Mytiloidea</taxon>
        <taxon>Mytilidae</taxon>
        <taxon>Mytilinae</taxon>
        <taxon>Mytilus</taxon>
    </lineage>
</organism>
<reference evidence="2 3" key="1">
    <citation type="submission" date="2020-06" db="EMBL/GenBank/DDBJ databases">
        <authorList>
            <person name="Li R."/>
            <person name="Bekaert M."/>
        </authorList>
    </citation>
    <scope>NUCLEOTIDE SEQUENCE [LARGE SCALE GENOMIC DNA]</scope>
    <source>
        <strain evidence="3">wild</strain>
    </source>
</reference>
<dbReference type="InterPro" id="IPR019734">
    <property type="entry name" value="TPR_rpt"/>
</dbReference>
<proteinExistence type="predicted"/>
<keyword evidence="3" id="KW-1185">Reference proteome</keyword>
<keyword evidence="1" id="KW-0802">TPR repeat</keyword>
<dbReference type="EMBL" id="CACVKT020008661">
    <property type="protein sequence ID" value="CAC5416522.1"/>
    <property type="molecule type" value="Genomic_DNA"/>
</dbReference>
<dbReference type="PROSITE" id="PS50005">
    <property type="entry name" value="TPR"/>
    <property type="match status" value="1"/>
</dbReference>
<evidence type="ECO:0000313" key="3">
    <source>
        <dbReference type="Proteomes" id="UP000507470"/>
    </source>
</evidence>
<dbReference type="AlphaFoldDB" id="A0A6J8EAA8"/>
<gene>
    <name evidence="2" type="ORF">MCOR_49126</name>
</gene>
<dbReference type="OrthoDB" id="2423701at2759"/>
<sequence length="349" mass="40622">MEIKMANVDKQLDFTTLPEGAPDFRALMENPAIMSMFSFLKRGEEEKAKEARDSTRIFKENKLFDSNDFSHYPNSPTASYFRRAVFHFRSAAKIIEDYNRESVDNLKDCEVLRPAFENIVYGHICENCMYEPFHPPDNTSILIDQYLMLKPDDVFAEYAKQIILGRALLKGEKGNNLLSDFESSKLYIKSSELLAFKLKSKTNAQPYQMILIDIYYCLGSKYVSTDQHERALDSFQKCFDLNNSNYRALYGIAYQHMESDPEKAIELFKKFISMAPECEKQYPNAYYMIASIYMSKGNFDAALRHCSLAEDAERKRLPFLGPVDIPQKDMMQQMKCMIPQIQKMRMNKR</sequence>
<dbReference type="SUPFAM" id="SSF48452">
    <property type="entry name" value="TPR-like"/>
    <property type="match status" value="1"/>
</dbReference>
<dbReference type="SMART" id="SM00028">
    <property type="entry name" value="TPR"/>
    <property type="match status" value="3"/>
</dbReference>
<dbReference type="Pfam" id="PF13181">
    <property type="entry name" value="TPR_8"/>
    <property type="match status" value="2"/>
</dbReference>
<feature type="repeat" description="TPR" evidence="1">
    <location>
        <begin position="212"/>
        <end position="245"/>
    </location>
</feature>
<dbReference type="Pfam" id="PF13174">
    <property type="entry name" value="TPR_6"/>
    <property type="match status" value="1"/>
</dbReference>
<dbReference type="Gene3D" id="1.25.40.10">
    <property type="entry name" value="Tetratricopeptide repeat domain"/>
    <property type="match status" value="1"/>
</dbReference>
<name>A0A6J8EAA8_MYTCO</name>
<evidence type="ECO:0000256" key="1">
    <source>
        <dbReference type="PROSITE-ProRule" id="PRU00339"/>
    </source>
</evidence>
<dbReference type="Proteomes" id="UP000507470">
    <property type="component" value="Unassembled WGS sequence"/>
</dbReference>
<dbReference type="InterPro" id="IPR011990">
    <property type="entry name" value="TPR-like_helical_dom_sf"/>
</dbReference>
<accession>A0A6J8EAA8</accession>
<evidence type="ECO:0000313" key="2">
    <source>
        <dbReference type="EMBL" id="CAC5416522.1"/>
    </source>
</evidence>